<dbReference type="GO" id="GO:0016705">
    <property type="term" value="F:oxidoreductase activity, acting on paired donors, with incorporation or reduction of molecular oxygen"/>
    <property type="evidence" value="ECO:0007669"/>
    <property type="project" value="InterPro"/>
</dbReference>
<dbReference type="InterPro" id="IPR002938">
    <property type="entry name" value="FAD-bd"/>
</dbReference>
<feature type="domain" description="FAD-binding" evidence="8">
    <location>
        <begin position="12"/>
        <end position="344"/>
    </location>
</feature>
<name>A0A7X3LT45_9HYPH</name>
<dbReference type="InterPro" id="IPR051205">
    <property type="entry name" value="UbiH/COQ6_monooxygenase"/>
</dbReference>
<gene>
    <name evidence="9" type="ORF">GR183_06815</name>
</gene>
<evidence type="ECO:0000256" key="4">
    <source>
        <dbReference type="ARBA" id="ARBA00022630"/>
    </source>
</evidence>
<dbReference type="Pfam" id="PF01494">
    <property type="entry name" value="FAD_binding_3"/>
    <property type="match status" value="1"/>
</dbReference>
<dbReference type="NCBIfam" id="TIGR01988">
    <property type="entry name" value="Ubi-OHases"/>
    <property type="match status" value="1"/>
</dbReference>
<dbReference type="EMBL" id="WUMV01000002">
    <property type="protein sequence ID" value="MXN64612.1"/>
    <property type="molecule type" value="Genomic_DNA"/>
</dbReference>
<dbReference type="UniPathway" id="UPA00232"/>
<dbReference type="InterPro" id="IPR010971">
    <property type="entry name" value="UbiH/COQ6"/>
</dbReference>
<evidence type="ECO:0000256" key="6">
    <source>
        <dbReference type="ARBA" id="ARBA00023002"/>
    </source>
</evidence>
<keyword evidence="7" id="KW-0503">Monooxygenase</keyword>
<dbReference type="Gene3D" id="3.50.50.60">
    <property type="entry name" value="FAD/NAD(P)-binding domain"/>
    <property type="match status" value="2"/>
</dbReference>
<comment type="pathway">
    <text evidence="2">Cofactor biosynthesis; ubiquinone biosynthesis.</text>
</comment>
<dbReference type="NCBIfam" id="NF005691">
    <property type="entry name" value="PRK07494.1"/>
    <property type="match status" value="1"/>
</dbReference>
<evidence type="ECO:0000313" key="10">
    <source>
        <dbReference type="Proteomes" id="UP000433101"/>
    </source>
</evidence>
<dbReference type="GO" id="GO:0006744">
    <property type="term" value="P:ubiquinone biosynthetic process"/>
    <property type="evidence" value="ECO:0007669"/>
    <property type="project" value="UniProtKB-UniPathway"/>
</dbReference>
<evidence type="ECO:0000256" key="3">
    <source>
        <dbReference type="ARBA" id="ARBA00005349"/>
    </source>
</evidence>
<dbReference type="GO" id="GO:0071949">
    <property type="term" value="F:FAD binding"/>
    <property type="evidence" value="ECO:0007669"/>
    <property type="project" value="InterPro"/>
</dbReference>
<comment type="caution">
    <text evidence="9">The sequence shown here is derived from an EMBL/GenBank/DDBJ whole genome shotgun (WGS) entry which is preliminary data.</text>
</comment>
<evidence type="ECO:0000313" key="9">
    <source>
        <dbReference type="EMBL" id="MXN64612.1"/>
    </source>
</evidence>
<keyword evidence="6" id="KW-0560">Oxidoreductase</keyword>
<evidence type="ECO:0000256" key="2">
    <source>
        <dbReference type="ARBA" id="ARBA00004749"/>
    </source>
</evidence>
<comment type="similarity">
    <text evidence="3">Belongs to the UbiH/COQ6 family.</text>
</comment>
<protein>
    <submittedName>
        <fullName evidence="9">UbiH/UbiF family hydroxylase</fullName>
    </submittedName>
</protein>
<keyword evidence="5" id="KW-0274">FAD</keyword>
<dbReference type="SUPFAM" id="SSF51905">
    <property type="entry name" value="FAD/NAD(P)-binding domain"/>
    <property type="match status" value="1"/>
</dbReference>
<dbReference type="PRINTS" id="PR00420">
    <property type="entry name" value="RNGMNOXGNASE"/>
</dbReference>
<accession>A0A7X3LT45</accession>
<dbReference type="Proteomes" id="UP000433101">
    <property type="component" value="Unassembled WGS sequence"/>
</dbReference>
<evidence type="ECO:0000256" key="1">
    <source>
        <dbReference type="ARBA" id="ARBA00001974"/>
    </source>
</evidence>
<sequence length="412" mass="44191">MTAKSAGKSPAKVDVAVVGAGPSGMACAILFARQGFSTALIAPSGPSEDGRTTALLDSSVEMLKNLGLWDAIRPHAAPLSHMRIIDATERLIRAPEIVFDASELKLEAFGYNVENKDLNAILAKACKGEKDLQRFNALADTLTIGAQSVSISLDNGVIVEAALTIGADGRRSKVRDAAGIEVSEWRYPQSALVLNLEHHVPHYNHSTEFHTRSDPFTLVPLPGRRSSLVCVVDPDTAETLKRLPDEELALEIERRAQSAYGAMKVAGSRQCYPLGGLSAKTVARNRCALVGEAAHVFPPIGAQGLNLGLRDVAALGEIVANARQQGIDIGSGEVLSRYERARRPDILSRTTGVDLLNRSLLTDLLPVQLARSAGLYLAGKVGPLRRLLMREGIAPMFSRPRLMKGFSLPRAS</sequence>
<proteinExistence type="inferred from homology"/>
<dbReference type="InterPro" id="IPR036188">
    <property type="entry name" value="FAD/NAD-bd_sf"/>
</dbReference>
<evidence type="ECO:0000256" key="5">
    <source>
        <dbReference type="ARBA" id="ARBA00022827"/>
    </source>
</evidence>
<keyword evidence="10" id="KW-1185">Reference proteome</keyword>
<evidence type="ECO:0000256" key="7">
    <source>
        <dbReference type="ARBA" id="ARBA00023033"/>
    </source>
</evidence>
<reference evidence="9 10" key="1">
    <citation type="submission" date="2019-12" db="EMBL/GenBank/DDBJ databases">
        <authorList>
            <person name="Li M."/>
        </authorList>
    </citation>
    <scope>NUCLEOTIDE SEQUENCE [LARGE SCALE GENOMIC DNA]</scope>
    <source>
        <strain evidence="9 10">GBMRC 2046</strain>
    </source>
</reference>
<dbReference type="AlphaFoldDB" id="A0A7X3LT45"/>
<dbReference type="PANTHER" id="PTHR43876">
    <property type="entry name" value="UBIQUINONE BIOSYNTHESIS MONOOXYGENASE COQ6, MITOCHONDRIAL"/>
    <property type="match status" value="1"/>
</dbReference>
<comment type="cofactor">
    <cofactor evidence="1">
        <name>FAD</name>
        <dbReference type="ChEBI" id="CHEBI:57692"/>
    </cofactor>
</comment>
<dbReference type="PROSITE" id="PS51257">
    <property type="entry name" value="PROKAR_LIPOPROTEIN"/>
    <property type="match status" value="1"/>
</dbReference>
<dbReference type="GO" id="GO:0004497">
    <property type="term" value="F:monooxygenase activity"/>
    <property type="evidence" value="ECO:0007669"/>
    <property type="project" value="UniProtKB-KW"/>
</dbReference>
<dbReference type="RefSeq" id="WP_160774810.1">
    <property type="nucleotide sequence ID" value="NZ_WUMV01000002.1"/>
</dbReference>
<organism evidence="9 10">
    <name type="scientific">Stappia sediminis</name>
    <dbReference type="NCBI Taxonomy" id="2692190"/>
    <lineage>
        <taxon>Bacteria</taxon>
        <taxon>Pseudomonadati</taxon>
        <taxon>Pseudomonadota</taxon>
        <taxon>Alphaproteobacteria</taxon>
        <taxon>Hyphomicrobiales</taxon>
        <taxon>Stappiaceae</taxon>
        <taxon>Stappia</taxon>
    </lineage>
</organism>
<evidence type="ECO:0000259" key="8">
    <source>
        <dbReference type="Pfam" id="PF01494"/>
    </source>
</evidence>
<keyword evidence="4" id="KW-0285">Flavoprotein</keyword>
<dbReference type="PANTHER" id="PTHR43876:SF7">
    <property type="entry name" value="UBIQUINONE BIOSYNTHESIS MONOOXYGENASE COQ6, MITOCHONDRIAL"/>
    <property type="match status" value="1"/>
</dbReference>